<name>A0A914WJ05_9BILA</name>
<dbReference type="Proteomes" id="UP000887566">
    <property type="component" value="Unplaced"/>
</dbReference>
<protein>
    <submittedName>
        <fullName evidence="2">Uncharacterized protein</fullName>
    </submittedName>
</protein>
<organism evidence="1 2">
    <name type="scientific">Plectus sambesii</name>
    <dbReference type="NCBI Taxonomy" id="2011161"/>
    <lineage>
        <taxon>Eukaryota</taxon>
        <taxon>Metazoa</taxon>
        <taxon>Ecdysozoa</taxon>
        <taxon>Nematoda</taxon>
        <taxon>Chromadorea</taxon>
        <taxon>Plectida</taxon>
        <taxon>Plectina</taxon>
        <taxon>Plectoidea</taxon>
        <taxon>Plectidae</taxon>
        <taxon>Plectus</taxon>
    </lineage>
</organism>
<sequence length="102" mass="12507">MRTKQCENFCIFNTGAVSDKVFALVVRPIYPYLRFLKVAIRQEKQLIKRLPPLLKLELRTHFKFLKERMERFQQLHVILLDIHLLSFCRGMRFIIKHLYRFR</sequence>
<proteinExistence type="predicted"/>
<keyword evidence="1" id="KW-1185">Reference proteome</keyword>
<evidence type="ECO:0000313" key="1">
    <source>
        <dbReference type="Proteomes" id="UP000887566"/>
    </source>
</evidence>
<reference evidence="2" key="1">
    <citation type="submission" date="2022-11" db="UniProtKB">
        <authorList>
            <consortium name="WormBaseParasite"/>
        </authorList>
    </citation>
    <scope>IDENTIFICATION</scope>
</reference>
<accession>A0A914WJ05</accession>
<dbReference type="WBParaSite" id="PSAMB.scaffold439size51217.g5888.t1">
    <property type="protein sequence ID" value="PSAMB.scaffold439size51217.g5888.t1"/>
    <property type="gene ID" value="PSAMB.scaffold439size51217.g5888"/>
</dbReference>
<dbReference type="AlphaFoldDB" id="A0A914WJ05"/>
<evidence type="ECO:0000313" key="2">
    <source>
        <dbReference type="WBParaSite" id="PSAMB.scaffold439size51217.g5888.t1"/>
    </source>
</evidence>